<reference evidence="1" key="1">
    <citation type="submission" date="2018-11" db="EMBL/GenBank/DDBJ databases">
        <authorList>
            <person name="Alioto T."/>
            <person name="Alioto T."/>
        </authorList>
    </citation>
    <scope>NUCLEOTIDE SEQUENCE</scope>
</reference>
<proteinExistence type="predicted"/>
<name>A0A8B6F6I6_MYTGA</name>
<evidence type="ECO:0000313" key="1">
    <source>
        <dbReference type="EMBL" id="VDI43417.1"/>
    </source>
</evidence>
<gene>
    <name evidence="1" type="ORF">MGAL_10B060973</name>
</gene>
<comment type="caution">
    <text evidence="1">The sequence shown here is derived from an EMBL/GenBank/DDBJ whole genome shotgun (WGS) entry which is preliminary data.</text>
</comment>
<protein>
    <submittedName>
        <fullName evidence="1">Uncharacterized protein</fullName>
    </submittedName>
</protein>
<dbReference type="AlphaFoldDB" id="A0A8B6F6I6"/>
<keyword evidence="2" id="KW-1185">Reference proteome</keyword>
<dbReference type="Proteomes" id="UP000596742">
    <property type="component" value="Unassembled WGS sequence"/>
</dbReference>
<dbReference type="EMBL" id="UYJE01006150">
    <property type="protein sequence ID" value="VDI43417.1"/>
    <property type="molecule type" value="Genomic_DNA"/>
</dbReference>
<evidence type="ECO:0000313" key="2">
    <source>
        <dbReference type="Proteomes" id="UP000596742"/>
    </source>
</evidence>
<sequence length="107" mass="12878">MASKIKDKDLKFIGKCNHAMIHKIYSLHEKQLLEYEKAGMKKLRVEIHRILKNKTDFKVTIYFDKLGSVTIMNRNDMYNELVVQFKENGDINYVLEERKYRKYDSKD</sequence>
<organism evidence="1 2">
    <name type="scientific">Mytilus galloprovincialis</name>
    <name type="common">Mediterranean mussel</name>
    <dbReference type="NCBI Taxonomy" id="29158"/>
    <lineage>
        <taxon>Eukaryota</taxon>
        <taxon>Metazoa</taxon>
        <taxon>Spiralia</taxon>
        <taxon>Lophotrochozoa</taxon>
        <taxon>Mollusca</taxon>
        <taxon>Bivalvia</taxon>
        <taxon>Autobranchia</taxon>
        <taxon>Pteriomorphia</taxon>
        <taxon>Mytilida</taxon>
        <taxon>Mytiloidea</taxon>
        <taxon>Mytilidae</taxon>
        <taxon>Mytilinae</taxon>
        <taxon>Mytilus</taxon>
    </lineage>
</organism>
<accession>A0A8B6F6I6</accession>